<evidence type="ECO:0000313" key="3">
    <source>
        <dbReference type="Proteomes" id="UP000324222"/>
    </source>
</evidence>
<feature type="compositionally biased region" description="Pro residues" evidence="1">
    <location>
        <begin position="56"/>
        <end position="68"/>
    </location>
</feature>
<name>A0A5B7IY37_PORTR</name>
<feature type="compositionally biased region" description="Low complexity" evidence="1">
    <location>
        <begin position="9"/>
        <end position="22"/>
    </location>
</feature>
<comment type="caution">
    <text evidence="2">The sequence shown here is derived from an EMBL/GenBank/DDBJ whole genome shotgun (WGS) entry which is preliminary data.</text>
</comment>
<evidence type="ECO:0000313" key="2">
    <source>
        <dbReference type="EMBL" id="MPC87219.1"/>
    </source>
</evidence>
<dbReference type="EMBL" id="VSRR010073830">
    <property type="protein sequence ID" value="MPC87219.1"/>
    <property type="molecule type" value="Genomic_DNA"/>
</dbReference>
<sequence length="96" mass="10808">MKEKQQQCSSLTVTPSLTTTQPPRHHKRHSLSRLSPLRPLITIHSCHHHHRHVPFLSPPFSPSPPPQPAGRDKRKPGAQVTCRAQARSPEGPFRLP</sequence>
<feature type="region of interest" description="Disordered" evidence="1">
    <location>
        <begin position="1"/>
        <end position="36"/>
    </location>
</feature>
<feature type="region of interest" description="Disordered" evidence="1">
    <location>
        <begin position="51"/>
        <end position="96"/>
    </location>
</feature>
<dbReference type="Proteomes" id="UP000324222">
    <property type="component" value="Unassembled WGS sequence"/>
</dbReference>
<protein>
    <submittedName>
        <fullName evidence="2">Uncharacterized protein</fullName>
    </submittedName>
</protein>
<accession>A0A5B7IY37</accession>
<keyword evidence="3" id="KW-1185">Reference proteome</keyword>
<proteinExistence type="predicted"/>
<organism evidence="2 3">
    <name type="scientific">Portunus trituberculatus</name>
    <name type="common">Swimming crab</name>
    <name type="synonym">Neptunus trituberculatus</name>
    <dbReference type="NCBI Taxonomy" id="210409"/>
    <lineage>
        <taxon>Eukaryota</taxon>
        <taxon>Metazoa</taxon>
        <taxon>Ecdysozoa</taxon>
        <taxon>Arthropoda</taxon>
        <taxon>Crustacea</taxon>
        <taxon>Multicrustacea</taxon>
        <taxon>Malacostraca</taxon>
        <taxon>Eumalacostraca</taxon>
        <taxon>Eucarida</taxon>
        <taxon>Decapoda</taxon>
        <taxon>Pleocyemata</taxon>
        <taxon>Brachyura</taxon>
        <taxon>Eubrachyura</taxon>
        <taxon>Portunoidea</taxon>
        <taxon>Portunidae</taxon>
        <taxon>Portuninae</taxon>
        <taxon>Portunus</taxon>
    </lineage>
</organism>
<dbReference type="AlphaFoldDB" id="A0A5B7IY37"/>
<gene>
    <name evidence="2" type="ORF">E2C01_082074</name>
</gene>
<reference evidence="2 3" key="1">
    <citation type="submission" date="2019-05" db="EMBL/GenBank/DDBJ databases">
        <title>Another draft genome of Portunus trituberculatus and its Hox gene families provides insights of decapod evolution.</title>
        <authorList>
            <person name="Jeong J.-H."/>
            <person name="Song I."/>
            <person name="Kim S."/>
            <person name="Choi T."/>
            <person name="Kim D."/>
            <person name="Ryu S."/>
            <person name="Kim W."/>
        </authorList>
    </citation>
    <scope>NUCLEOTIDE SEQUENCE [LARGE SCALE GENOMIC DNA]</scope>
    <source>
        <tissue evidence="2">Muscle</tissue>
    </source>
</reference>
<evidence type="ECO:0000256" key="1">
    <source>
        <dbReference type="SAM" id="MobiDB-lite"/>
    </source>
</evidence>